<feature type="compositionally biased region" description="Basic and acidic residues" evidence="1">
    <location>
        <begin position="591"/>
        <end position="610"/>
    </location>
</feature>
<organism evidence="2">
    <name type="scientific">Polynucleobacter sp. UK-FUSCHL-C3</name>
    <dbReference type="NCBI Taxonomy" id="2955208"/>
    <lineage>
        <taxon>Bacteria</taxon>
        <taxon>Pseudomonadati</taxon>
        <taxon>Pseudomonadota</taxon>
        <taxon>Betaproteobacteria</taxon>
        <taxon>Burkholderiales</taxon>
        <taxon>Burkholderiaceae</taxon>
        <taxon>Polynucleobacter</taxon>
    </lineage>
</organism>
<accession>A0AAU8A0A2</accession>
<dbReference type="Pfam" id="PF05787">
    <property type="entry name" value="PhoX"/>
    <property type="match status" value="1"/>
</dbReference>
<dbReference type="PANTHER" id="PTHR35399">
    <property type="entry name" value="SLR8030 PROTEIN"/>
    <property type="match status" value="1"/>
</dbReference>
<dbReference type="RefSeq" id="WP_353438100.1">
    <property type="nucleotide sequence ID" value="NZ_CP099959.1"/>
</dbReference>
<evidence type="ECO:0000313" key="2">
    <source>
        <dbReference type="EMBL" id="XCC57070.1"/>
    </source>
</evidence>
<protein>
    <submittedName>
        <fullName evidence="2">PhoX family phosphatase</fullName>
    </submittedName>
</protein>
<dbReference type="AlphaFoldDB" id="A0AAU8A0A2"/>
<dbReference type="SUPFAM" id="SSF63829">
    <property type="entry name" value="Calcium-dependent phosphotriesterase"/>
    <property type="match status" value="1"/>
</dbReference>
<name>A0AAU8A0A2_9BURK</name>
<sequence>MNEFDNPIVNTLFDPQNTLETKTDRRFFLKSSAALLAVMSPGLGMAQSTKSIWGGAKPFNFESVSLAQASDGIAIPKGYRWAIVAAWGDPINGKFPVISYDVINTPEQQAKQFGMHHDGCAFFPEQGSSTKGLWVVNHEYTDDGLLHPDGMKTWNADKVRKSQAAHGVTVAHIQRESSGAWQVVSGPNTRRITAYTPCAISGPAAGSIYMQTVADPKGKLALGTLNNCANGVTPWGTYLTCEENINGYFVKKGKASKEEQRIGINAKGFGYRWEEFDERFNADLTPNEPNRFGWVVEIDPRDPDQAPIKRTALGRFKHEGAQVTLAKDGRVVVYMGDDQRGEYVYRYVSKFPYKPNQPEHNRTLLDEGTLFVAQFSDSGEGRWIPLVHGQNGLSKENGFPDQAYVLIEARLAADYLKATPLDRPEWVAVHPKTNDVYLALTNNNQRGKEFPVNAANPRINNLMGHIVRWKPRGQDAASDRFDWEIFVLAGDPDNTDPNQKGNIQGDVYGSPDGLWFDQRGILWTQTDISSGALGKGAYSRITNNMMFAADPVSREFRRFLIGPNGCEVTGVDLTPDYKTMFVNIQHPGESPSERSNPDKPKAFSDWPDRKLFSRPRSATIAIWREDGKPVGS</sequence>
<dbReference type="EMBL" id="CP099959">
    <property type="protein sequence ID" value="XCC57070.1"/>
    <property type="molecule type" value="Genomic_DNA"/>
</dbReference>
<feature type="region of interest" description="Disordered" evidence="1">
    <location>
        <begin position="586"/>
        <end position="610"/>
    </location>
</feature>
<gene>
    <name evidence="2" type="ORF">NKE59_06100</name>
</gene>
<evidence type="ECO:0000256" key="1">
    <source>
        <dbReference type="SAM" id="MobiDB-lite"/>
    </source>
</evidence>
<reference evidence="2" key="1">
    <citation type="submission" date="2022-06" db="EMBL/GenBank/DDBJ databases">
        <title>New Polynucleobacter species.</title>
        <authorList>
            <person name="Hahn M.W."/>
        </authorList>
    </citation>
    <scope>NUCLEOTIDE SEQUENCE</scope>
    <source>
        <strain evidence="2">UK-FUSCHL-C3</strain>
    </source>
</reference>
<proteinExistence type="predicted"/>
<dbReference type="PANTHER" id="PTHR35399:SF2">
    <property type="entry name" value="DUF839 DOMAIN-CONTAINING PROTEIN"/>
    <property type="match status" value="1"/>
</dbReference>
<dbReference type="InterPro" id="IPR008557">
    <property type="entry name" value="PhoX"/>
</dbReference>